<name>A0ABR2U9J5_9ROSI</name>
<dbReference type="EMBL" id="JBBPBN010000001">
    <property type="protein sequence ID" value="KAK9046114.1"/>
    <property type="molecule type" value="Genomic_DNA"/>
</dbReference>
<keyword evidence="2" id="KW-1185">Reference proteome</keyword>
<evidence type="ECO:0000313" key="1">
    <source>
        <dbReference type="EMBL" id="KAK9046114.1"/>
    </source>
</evidence>
<proteinExistence type="predicted"/>
<organism evidence="1 2">
    <name type="scientific">Hibiscus sabdariffa</name>
    <name type="common">roselle</name>
    <dbReference type="NCBI Taxonomy" id="183260"/>
    <lineage>
        <taxon>Eukaryota</taxon>
        <taxon>Viridiplantae</taxon>
        <taxon>Streptophyta</taxon>
        <taxon>Embryophyta</taxon>
        <taxon>Tracheophyta</taxon>
        <taxon>Spermatophyta</taxon>
        <taxon>Magnoliopsida</taxon>
        <taxon>eudicotyledons</taxon>
        <taxon>Gunneridae</taxon>
        <taxon>Pentapetalae</taxon>
        <taxon>rosids</taxon>
        <taxon>malvids</taxon>
        <taxon>Malvales</taxon>
        <taxon>Malvaceae</taxon>
        <taxon>Malvoideae</taxon>
        <taxon>Hibiscus</taxon>
    </lineage>
</organism>
<evidence type="ECO:0000313" key="2">
    <source>
        <dbReference type="Proteomes" id="UP001396334"/>
    </source>
</evidence>
<gene>
    <name evidence="1" type="ORF">V6N11_052014</name>
</gene>
<protein>
    <submittedName>
        <fullName evidence="1">Uncharacterized protein</fullName>
    </submittedName>
</protein>
<dbReference type="Proteomes" id="UP001396334">
    <property type="component" value="Unassembled WGS sequence"/>
</dbReference>
<reference evidence="1 2" key="1">
    <citation type="journal article" date="2024" name="G3 (Bethesda)">
        <title>Genome assembly of Hibiscus sabdariffa L. provides insights into metabolisms of medicinal natural products.</title>
        <authorList>
            <person name="Kim T."/>
        </authorList>
    </citation>
    <scope>NUCLEOTIDE SEQUENCE [LARGE SCALE GENOMIC DNA]</scope>
    <source>
        <strain evidence="1">TK-2024</strain>
        <tissue evidence="1">Old leaves</tissue>
    </source>
</reference>
<comment type="caution">
    <text evidence="1">The sequence shown here is derived from an EMBL/GenBank/DDBJ whole genome shotgun (WGS) entry which is preliminary data.</text>
</comment>
<accession>A0ABR2U9J5</accession>
<sequence length="135" mass="15076">MLPFETTSCQSCLRASHFIGVEKGDFRRRLEIAICFKEELFGGMTLICFSKVVKVDGLLWVCNMVEVIVFRNSILESRVLGAAFFAFLMVMDLLLCRVFVECGMDASVQPSFTRVVVSLGDLFVPLQGSRAFSVS</sequence>